<gene>
    <name evidence="2" type="ordered locus">Snas_5714</name>
</gene>
<protein>
    <submittedName>
        <fullName evidence="2">Uncharacterized protein</fullName>
    </submittedName>
</protein>
<organism evidence="2 3">
    <name type="scientific">Stackebrandtia nassauensis (strain DSM 44728 / CIP 108903 / NRRL B-16338 / NBRC 102104 / LLR-40K-21)</name>
    <dbReference type="NCBI Taxonomy" id="446470"/>
    <lineage>
        <taxon>Bacteria</taxon>
        <taxon>Bacillati</taxon>
        <taxon>Actinomycetota</taxon>
        <taxon>Actinomycetes</taxon>
        <taxon>Glycomycetales</taxon>
        <taxon>Glycomycetaceae</taxon>
        <taxon>Stackebrandtia</taxon>
    </lineage>
</organism>
<dbReference type="STRING" id="446470.Snas_5714"/>
<feature type="transmembrane region" description="Helical" evidence="1">
    <location>
        <begin position="174"/>
        <end position="195"/>
    </location>
</feature>
<evidence type="ECO:0000313" key="3">
    <source>
        <dbReference type="Proteomes" id="UP000000844"/>
    </source>
</evidence>
<sequence>MPETTPSPREELKHNRLMAGLEIVEAEAPPSEPPPADATVEHALAPIQAVWDGAEGGTPPMRALPVRTVIDKPPRRLPLVLPGLVVLALLAAFVSWVSAAPLWLTVGHAVEGTVTVKACDATGCHGVFTPADGQHATAVRVTGDQEAKQVGHSSQAQVTSSRATTAYTGDRAGLWWRVGIGLGLLVGLGFAVAAVTGAWRWHGRARLAAVLASLTAPLALFAAVFALTW</sequence>
<proteinExistence type="predicted"/>
<name>D3PY15_STANL</name>
<reference evidence="2 3" key="1">
    <citation type="journal article" date="2009" name="Stand. Genomic Sci.">
        <title>Complete genome sequence of Stackebrandtia nassauensis type strain (LLR-40K-21).</title>
        <authorList>
            <person name="Munk C."/>
            <person name="Lapidus A."/>
            <person name="Copeland A."/>
            <person name="Jando M."/>
            <person name="Mayilraj S."/>
            <person name="Glavina Del Rio T."/>
            <person name="Nolan M."/>
            <person name="Chen F."/>
            <person name="Lucas S."/>
            <person name="Tice H."/>
            <person name="Cheng J.F."/>
            <person name="Han C."/>
            <person name="Detter J.C."/>
            <person name="Bruce D."/>
            <person name="Goodwin L."/>
            <person name="Chain P."/>
            <person name="Pitluck S."/>
            <person name="Goker M."/>
            <person name="Ovchinikova G."/>
            <person name="Pati A."/>
            <person name="Ivanova N."/>
            <person name="Mavromatis K."/>
            <person name="Chen A."/>
            <person name="Palaniappan K."/>
            <person name="Land M."/>
            <person name="Hauser L."/>
            <person name="Chang Y.J."/>
            <person name="Jeffries C.D."/>
            <person name="Bristow J."/>
            <person name="Eisen J.A."/>
            <person name="Markowitz V."/>
            <person name="Hugenholtz P."/>
            <person name="Kyrpides N.C."/>
            <person name="Klenk H.P."/>
        </authorList>
    </citation>
    <scope>NUCLEOTIDE SEQUENCE [LARGE SCALE GENOMIC DNA]</scope>
    <source>
        <strain evidence="3">DSM 44728 / CIP 108903 / NRRL B-16338 / NBRC 102104 / LLR-40K-21</strain>
    </source>
</reference>
<dbReference type="AlphaFoldDB" id="D3PY15"/>
<keyword evidence="1" id="KW-0472">Membrane</keyword>
<dbReference type="Proteomes" id="UP000000844">
    <property type="component" value="Chromosome"/>
</dbReference>
<dbReference type="KEGG" id="sna:Snas_5714"/>
<accession>D3PY15</accession>
<keyword evidence="1" id="KW-1133">Transmembrane helix</keyword>
<dbReference type="EMBL" id="CP001778">
    <property type="protein sequence ID" value="ADD45344.1"/>
    <property type="molecule type" value="Genomic_DNA"/>
</dbReference>
<dbReference type="RefSeq" id="WP_013020915.1">
    <property type="nucleotide sequence ID" value="NC_013947.1"/>
</dbReference>
<feature type="transmembrane region" description="Helical" evidence="1">
    <location>
        <begin position="207"/>
        <end position="227"/>
    </location>
</feature>
<evidence type="ECO:0000256" key="1">
    <source>
        <dbReference type="SAM" id="Phobius"/>
    </source>
</evidence>
<dbReference type="eggNOG" id="ENOG5034BVZ">
    <property type="taxonomic scope" value="Bacteria"/>
</dbReference>
<feature type="transmembrane region" description="Helical" evidence="1">
    <location>
        <begin position="77"/>
        <end position="97"/>
    </location>
</feature>
<dbReference type="HOGENOM" id="CLU_1209202_0_0_11"/>
<dbReference type="OrthoDB" id="3386494at2"/>
<evidence type="ECO:0000313" key="2">
    <source>
        <dbReference type="EMBL" id="ADD45344.1"/>
    </source>
</evidence>
<keyword evidence="3" id="KW-1185">Reference proteome</keyword>
<keyword evidence="1" id="KW-0812">Transmembrane</keyword>